<evidence type="ECO:0000256" key="2">
    <source>
        <dbReference type="PROSITE-ProRule" id="PRU00192"/>
    </source>
</evidence>
<keyword evidence="1 2" id="KW-0728">SH3 domain</keyword>
<gene>
    <name evidence="6" type="ORF">HK103_001810</name>
</gene>
<protein>
    <recommendedName>
        <fullName evidence="5">SH3 domain-containing protein</fullName>
    </recommendedName>
</protein>
<dbReference type="InterPro" id="IPR001452">
    <property type="entry name" value="SH3_domain"/>
</dbReference>
<feature type="transmembrane region" description="Helical" evidence="4">
    <location>
        <begin position="114"/>
        <end position="136"/>
    </location>
</feature>
<dbReference type="Gene3D" id="2.30.30.40">
    <property type="entry name" value="SH3 Domains"/>
    <property type="match status" value="1"/>
</dbReference>
<keyword evidence="4" id="KW-0472">Membrane</keyword>
<evidence type="ECO:0000256" key="4">
    <source>
        <dbReference type="SAM" id="Phobius"/>
    </source>
</evidence>
<proteinExistence type="predicted"/>
<evidence type="ECO:0000313" key="6">
    <source>
        <dbReference type="EMBL" id="KAJ3252157.1"/>
    </source>
</evidence>
<reference evidence="6" key="1">
    <citation type="submission" date="2020-05" db="EMBL/GenBank/DDBJ databases">
        <title>Phylogenomic resolution of chytrid fungi.</title>
        <authorList>
            <person name="Stajich J.E."/>
            <person name="Amses K."/>
            <person name="Simmons R."/>
            <person name="Seto K."/>
            <person name="Myers J."/>
            <person name="Bonds A."/>
            <person name="Quandt C.A."/>
            <person name="Barry K."/>
            <person name="Liu P."/>
            <person name="Grigoriev I."/>
            <person name="Longcore J.E."/>
            <person name="James T.Y."/>
        </authorList>
    </citation>
    <scope>NUCLEOTIDE SEQUENCE</scope>
    <source>
        <strain evidence="6">PLAUS21</strain>
    </source>
</reference>
<dbReference type="InterPro" id="IPR036028">
    <property type="entry name" value="SH3-like_dom_sf"/>
</dbReference>
<dbReference type="Pfam" id="PF00018">
    <property type="entry name" value="SH3_1"/>
    <property type="match status" value="1"/>
</dbReference>
<dbReference type="Proteomes" id="UP001210925">
    <property type="component" value="Unassembled WGS sequence"/>
</dbReference>
<feature type="region of interest" description="Disordered" evidence="3">
    <location>
        <begin position="1"/>
        <end position="26"/>
    </location>
</feature>
<keyword evidence="4" id="KW-0812">Transmembrane</keyword>
<evidence type="ECO:0000313" key="7">
    <source>
        <dbReference type="Proteomes" id="UP001210925"/>
    </source>
</evidence>
<dbReference type="PROSITE" id="PS50002">
    <property type="entry name" value="SH3"/>
    <property type="match status" value="1"/>
</dbReference>
<dbReference type="EMBL" id="JADGKB010000152">
    <property type="protein sequence ID" value="KAJ3252157.1"/>
    <property type="molecule type" value="Genomic_DNA"/>
</dbReference>
<organism evidence="6 7">
    <name type="scientific">Boothiomyces macroporosus</name>
    <dbReference type="NCBI Taxonomy" id="261099"/>
    <lineage>
        <taxon>Eukaryota</taxon>
        <taxon>Fungi</taxon>
        <taxon>Fungi incertae sedis</taxon>
        <taxon>Chytridiomycota</taxon>
        <taxon>Chytridiomycota incertae sedis</taxon>
        <taxon>Chytridiomycetes</taxon>
        <taxon>Rhizophydiales</taxon>
        <taxon>Terramycetaceae</taxon>
        <taxon>Boothiomyces</taxon>
    </lineage>
</organism>
<dbReference type="AlphaFoldDB" id="A0AAD5UAF9"/>
<evidence type="ECO:0000256" key="3">
    <source>
        <dbReference type="SAM" id="MobiDB-lite"/>
    </source>
</evidence>
<keyword evidence="7" id="KW-1185">Reference proteome</keyword>
<evidence type="ECO:0000259" key="5">
    <source>
        <dbReference type="PROSITE" id="PS50002"/>
    </source>
</evidence>
<comment type="caution">
    <text evidence="6">The sequence shown here is derived from an EMBL/GenBank/DDBJ whole genome shotgun (WGS) entry which is preliminary data.</text>
</comment>
<sequence length="211" mass="22322">MKPKPLWGGNPKSSTPVPVPTGNPAPAASSSLSFNTLNNILITSGSPSVTDIVGVANSPTGTQIVVQTANIVNVAGVPTEIVLTAAPDITDAKNPNALPTAHVSVPSSSTVRPLMIGFGVVGLCFLVVLSVIYGIIIHQRTDHPIKPNVQIPKEILQVLYEYIPTMDDELCLSIGDFVEIEVKYDDGWARGLNRTTKKVGVFPLGACDRPF</sequence>
<dbReference type="SMART" id="SM00326">
    <property type="entry name" value="SH3"/>
    <property type="match status" value="1"/>
</dbReference>
<accession>A0AAD5UAF9</accession>
<evidence type="ECO:0000256" key="1">
    <source>
        <dbReference type="ARBA" id="ARBA00022443"/>
    </source>
</evidence>
<feature type="domain" description="SH3" evidence="5">
    <location>
        <begin position="151"/>
        <end position="211"/>
    </location>
</feature>
<keyword evidence="4" id="KW-1133">Transmembrane helix</keyword>
<dbReference type="SUPFAM" id="SSF50044">
    <property type="entry name" value="SH3-domain"/>
    <property type="match status" value="1"/>
</dbReference>
<name>A0AAD5UAF9_9FUNG</name>